<dbReference type="Proteomes" id="UP001519287">
    <property type="component" value="Unassembled WGS sequence"/>
</dbReference>
<dbReference type="CDD" id="cd06588">
    <property type="entry name" value="PhnB_like"/>
    <property type="match status" value="1"/>
</dbReference>
<sequence>MGAQIHSYLMSEDARGQANFYVESLGGEVQFLTTFGETPGTPEAMKEKVMHLALTVAGTNTLMMSDSFEPVSYNRSISISLSYDDVSEASTAYAKLSEGGESKYPFALQPWGAYYGEVIDKFGVTWMITKQ</sequence>
<dbReference type="PANTHER" id="PTHR33990">
    <property type="entry name" value="PROTEIN YJDN-RELATED"/>
    <property type="match status" value="1"/>
</dbReference>
<dbReference type="PANTHER" id="PTHR33990:SF1">
    <property type="entry name" value="PROTEIN YJDN"/>
    <property type="match status" value="1"/>
</dbReference>
<comment type="caution">
    <text evidence="2">The sequence shown here is derived from an EMBL/GenBank/DDBJ whole genome shotgun (WGS) entry which is preliminary data.</text>
</comment>
<dbReference type="SUPFAM" id="SSF54593">
    <property type="entry name" value="Glyoxalase/Bleomycin resistance protein/Dihydroxybiphenyl dioxygenase"/>
    <property type="match status" value="1"/>
</dbReference>
<dbReference type="Gene3D" id="3.10.180.10">
    <property type="entry name" value="2,3-Dihydroxybiphenyl 1,2-Dioxygenase, domain 1"/>
    <property type="match status" value="1"/>
</dbReference>
<evidence type="ECO:0000313" key="3">
    <source>
        <dbReference type="Proteomes" id="UP001519287"/>
    </source>
</evidence>
<gene>
    <name evidence="2" type="ORF">J2Z66_007118</name>
</gene>
<protein>
    <submittedName>
        <fullName evidence="2">PhnB protein</fullName>
    </submittedName>
</protein>
<keyword evidence="3" id="KW-1185">Reference proteome</keyword>
<proteinExistence type="predicted"/>
<feature type="domain" description="PhnB-like" evidence="1">
    <location>
        <begin position="9"/>
        <end position="129"/>
    </location>
</feature>
<reference evidence="2 3" key="1">
    <citation type="submission" date="2021-03" db="EMBL/GenBank/DDBJ databases">
        <title>Genomic Encyclopedia of Type Strains, Phase IV (KMG-IV): sequencing the most valuable type-strain genomes for metagenomic binning, comparative biology and taxonomic classification.</title>
        <authorList>
            <person name="Goeker M."/>
        </authorList>
    </citation>
    <scope>NUCLEOTIDE SEQUENCE [LARGE SCALE GENOMIC DNA]</scope>
    <source>
        <strain evidence="2 3">DSM 26048</strain>
    </source>
</reference>
<organism evidence="2 3">
    <name type="scientific">Paenibacillus eucommiae</name>
    <dbReference type="NCBI Taxonomy" id="1355755"/>
    <lineage>
        <taxon>Bacteria</taxon>
        <taxon>Bacillati</taxon>
        <taxon>Bacillota</taxon>
        <taxon>Bacilli</taxon>
        <taxon>Bacillales</taxon>
        <taxon>Paenibacillaceae</taxon>
        <taxon>Paenibacillus</taxon>
    </lineage>
</organism>
<name>A0ABS4J893_9BACL</name>
<dbReference type="EMBL" id="JAGGLB010000034">
    <property type="protein sequence ID" value="MBP1995476.1"/>
    <property type="molecule type" value="Genomic_DNA"/>
</dbReference>
<dbReference type="InterPro" id="IPR028973">
    <property type="entry name" value="PhnB-like"/>
</dbReference>
<dbReference type="InterPro" id="IPR029068">
    <property type="entry name" value="Glyas_Bleomycin-R_OHBP_Dase"/>
</dbReference>
<evidence type="ECO:0000259" key="1">
    <source>
        <dbReference type="Pfam" id="PF06983"/>
    </source>
</evidence>
<accession>A0ABS4J893</accession>
<dbReference type="Pfam" id="PF06983">
    <property type="entry name" value="3-dmu-9_3-mt"/>
    <property type="match status" value="1"/>
</dbReference>
<dbReference type="RefSeq" id="WP_209977272.1">
    <property type="nucleotide sequence ID" value="NZ_JAGGLB010000034.1"/>
</dbReference>
<evidence type="ECO:0000313" key="2">
    <source>
        <dbReference type="EMBL" id="MBP1995476.1"/>
    </source>
</evidence>